<feature type="non-terminal residue" evidence="2">
    <location>
        <position position="125"/>
    </location>
</feature>
<reference evidence="2" key="1">
    <citation type="journal article" date="2013" name="Environ. Microbiol.">
        <title>Seasonally variable intestinal metagenomes of the red palm weevil (Rhynchophorus ferrugineus).</title>
        <authorList>
            <person name="Jia S."/>
            <person name="Zhang X."/>
            <person name="Zhang G."/>
            <person name="Yin A."/>
            <person name="Zhang S."/>
            <person name="Li F."/>
            <person name="Wang L."/>
            <person name="Zhao D."/>
            <person name="Yun Q."/>
            <person name="Tala"/>
            <person name="Wang J."/>
            <person name="Sun G."/>
            <person name="Baabdullah M."/>
            <person name="Yu X."/>
            <person name="Hu S."/>
            <person name="Al-Mssallem I.S."/>
            <person name="Yu J."/>
        </authorList>
    </citation>
    <scope>NUCLEOTIDE SEQUENCE</scope>
</reference>
<dbReference type="Gene3D" id="3.40.50.2000">
    <property type="entry name" value="Glycogen Phosphorylase B"/>
    <property type="match status" value="1"/>
</dbReference>
<dbReference type="GO" id="GO:0016757">
    <property type="term" value="F:glycosyltransferase activity"/>
    <property type="evidence" value="ECO:0007669"/>
    <property type="project" value="InterPro"/>
</dbReference>
<dbReference type="InterPro" id="IPR001296">
    <property type="entry name" value="Glyco_trans_1"/>
</dbReference>
<organism evidence="2">
    <name type="scientific">uncultured Heliobacterium sp</name>
    <dbReference type="NCBI Taxonomy" id="167970"/>
    <lineage>
        <taxon>Bacteria</taxon>
        <taxon>Bacillati</taxon>
        <taxon>Bacillota</taxon>
        <taxon>Clostridia</taxon>
        <taxon>Eubacteriales</taxon>
        <taxon>Heliobacteriaceae</taxon>
        <taxon>Heliobacterium</taxon>
        <taxon>environmental samples</taxon>
    </lineage>
</organism>
<dbReference type="PANTHER" id="PTHR12526">
    <property type="entry name" value="GLYCOSYLTRANSFERASE"/>
    <property type="match status" value="1"/>
</dbReference>
<dbReference type="Pfam" id="PF00534">
    <property type="entry name" value="Glycos_transf_1"/>
    <property type="match status" value="1"/>
</dbReference>
<sequence length="125" mass="12885">MAGKGPLSDQVGAWAEAAGVAGAFRFLGPVSTVPAHLAAADIFLLTSRWENLPISIVEAFHAGLPVVATDCGGVRELVDDSVGALVPVDDPEASAAVLMRLIDEPQLAARASAAAKARAREPRFI</sequence>
<dbReference type="SUPFAM" id="SSF53756">
    <property type="entry name" value="UDP-Glycosyltransferase/glycogen phosphorylase"/>
    <property type="match status" value="1"/>
</dbReference>
<feature type="domain" description="Glycosyl transferase family 1" evidence="1">
    <location>
        <begin position="1"/>
        <end position="117"/>
    </location>
</feature>
<evidence type="ECO:0000313" key="2">
    <source>
        <dbReference type="EMBL" id="AIA93554.1"/>
    </source>
</evidence>
<protein>
    <submittedName>
        <fullName evidence="2">Glycos_transf_1</fullName>
    </submittedName>
</protein>
<dbReference type="EMBL" id="KF126207">
    <property type="protein sequence ID" value="AIA93554.1"/>
    <property type="molecule type" value="Genomic_DNA"/>
</dbReference>
<dbReference type="AlphaFoldDB" id="A0A060CEB3"/>
<evidence type="ECO:0000259" key="1">
    <source>
        <dbReference type="Pfam" id="PF00534"/>
    </source>
</evidence>
<proteinExistence type="predicted"/>
<accession>A0A060CEB3</accession>
<name>A0A060CEB3_9FIRM</name>